<dbReference type="Gene3D" id="2.20.25.30">
    <property type="match status" value="1"/>
</dbReference>
<keyword evidence="3" id="KW-0689">Ribosomal protein</keyword>
<dbReference type="GO" id="GO:0022625">
    <property type="term" value="C:cytosolic large ribosomal subunit"/>
    <property type="evidence" value="ECO:0007669"/>
    <property type="project" value="UniProtKB-ARBA"/>
</dbReference>
<sequence length="140" mass="15877">MHPVSLKNAHNRNTDYCQTIYAQEEATYRIRLPTCDQSTPTNIARSRIWEAKRTKKVGIVGKYGTRYGASLRKTVKKMEVTQHSKYTCAFCGKESMKRTCVGIWKCAKCNKIVAGGAYVYSTTAAATVRSTIRRLRETKE</sequence>
<dbReference type="Proteomes" id="UP000036681">
    <property type="component" value="Unplaced"/>
</dbReference>
<dbReference type="InterPro" id="IPR002674">
    <property type="entry name" value="Ribosomal_eL43"/>
</dbReference>
<dbReference type="GO" id="GO:0006412">
    <property type="term" value="P:translation"/>
    <property type="evidence" value="ECO:0007669"/>
    <property type="project" value="InterPro"/>
</dbReference>
<dbReference type="InterPro" id="IPR050522">
    <property type="entry name" value="Ribosomal_protein_eL43"/>
</dbReference>
<dbReference type="InterPro" id="IPR011331">
    <property type="entry name" value="Ribosomal_eL37/eL43"/>
</dbReference>
<dbReference type="PANTHER" id="PTHR48129:SF1">
    <property type="entry name" value="LARGE RIBOSOMAL SUBUNIT PROTEIN EL43"/>
    <property type="match status" value="1"/>
</dbReference>
<dbReference type="Pfam" id="PF01780">
    <property type="entry name" value="Ribosomal_L37ae"/>
    <property type="match status" value="1"/>
</dbReference>
<evidence type="ECO:0000256" key="1">
    <source>
        <dbReference type="ARBA" id="ARBA00008672"/>
    </source>
</evidence>
<protein>
    <submittedName>
        <fullName evidence="6">60S ribosomal protein L37a</fullName>
    </submittedName>
</protein>
<evidence type="ECO:0000256" key="3">
    <source>
        <dbReference type="ARBA" id="ARBA00022980"/>
    </source>
</evidence>
<dbReference type="WBParaSite" id="ALUE_0000998801-mRNA-1">
    <property type="protein sequence ID" value="ALUE_0000998801-mRNA-1"/>
    <property type="gene ID" value="ALUE_0000998801"/>
</dbReference>
<keyword evidence="2" id="KW-0862">Zinc</keyword>
<keyword evidence="5" id="KW-1185">Reference proteome</keyword>
<dbReference type="AlphaFoldDB" id="A0A0M3I174"/>
<name>A0A0M3I174_ASCLU</name>
<keyword evidence="4" id="KW-0687">Ribonucleoprotein</keyword>
<evidence type="ECO:0000313" key="5">
    <source>
        <dbReference type="Proteomes" id="UP000036681"/>
    </source>
</evidence>
<evidence type="ECO:0000256" key="2">
    <source>
        <dbReference type="ARBA" id="ARBA00022833"/>
    </source>
</evidence>
<dbReference type="HAMAP" id="MF_00327">
    <property type="entry name" value="Ribosomal_eL43"/>
    <property type="match status" value="1"/>
</dbReference>
<dbReference type="NCBIfam" id="NF003058">
    <property type="entry name" value="PRK03976.1"/>
    <property type="match status" value="1"/>
</dbReference>
<organism evidence="5 6">
    <name type="scientific">Ascaris lumbricoides</name>
    <name type="common">Giant roundworm</name>
    <dbReference type="NCBI Taxonomy" id="6252"/>
    <lineage>
        <taxon>Eukaryota</taxon>
        <taxon>Metazoa</taxon>
        <taxon>Ecdysozoa</taxon>
        <taxon>Nematoda</taxon>
        <taxon>Chromadorea</taxon>
        <taxon>Rhabditida</taxon>
        <taxon>Spirurina</taxon>
        <taxon>Ascaridomorpha</taxon>
        <taxon>Ascaridoidea</taxon>
        <taxon>Ascarididae</taxon>
        <taxon>Ascaris</taxon>
    </lineage>
</organism>
<accession>A0A0M3I174</accession>
<dbReference type="SUPFAM" id="SSF57829">
    <property type="entry name" value="Zn-binding ribosomal proteins"/>
    <property type="match status" value="1"/>
</dbReference>
<reference evidence="6" key="1">
    <citation type="submission" date="2017-02" db="UniProtKB">
        <authorList>
            <consortium name="WormBaseParasite"/>
        </authorList>
    </citation>
    <scope>IDENTIFICATION</scope>
</reference>
<dbReference type="InterPro" id="IPR011332">
    <property type="entry name" value="Ribosomal_zn-bd"/>
</dbReference>
<proteinExistence type="inferred from homology"/>
<dbReference type="GO" id="GO:0003735">
    <property type="term" value="F:structural constituent of ribosome"/>
    <property type="evidence" value="ECO:0007669"/>
    <property type="project" value="InterPro"/>
</dbReference>
<evidence type="ECO:0000313" key="6">
    <source>
        <dbReference type="WBParaSite" id="ALUE_0000998801-mRNA-1"/>
    </source>
</evidence>
<comment type="similarity">
    <text evidence="1">Belongs to the eukaryotic ribosomal protein eL43 family.</text>
</comment>
<evidence type="ECO:0000256" key="4">
    <source>
        <dbReference type="ARBA" id="ARBA00023274"/>
    </source>
</evidence>
<dbReference type="PANTHER" id="PTHR48129">
    <property type="entry name" value="60S RIBOSOMAL PROTEIN L37A"/>
    <property type="match status" value="1"/>
</dbReference>
<dbReference type="NCBIfam" id="TIGR00280">
    <property type="entry name" value="eL43_euk_arch"/>
    <property type="match status" value="1"/>
</dbReference>
<dbReference type="FunFam" id="2.20.25.30:FF:000002">
    <property type="entry name" value="60S ribosomal protein L37a"/>
    <property type="match status" value="1"/>
</dbReference>